<gene>
    <name evidence="2" type="ORF">AABB31_01570</name>
</gene>
<feature type="transmembrane region" description="Helical" evidence="1">
    <location>
        <begin position="12"/>
        <end position="34"/>
    </location>
</feature>
<dbReference type="Pfam" id="PF09677">
    <property type="entry name" value="TrbI_Ftype"/>
    <property type="match status" value="1"/>
</dbReference>
<geneLocation type="plasmid" evidence="2 3">
    <name>pSS1-5</name>
</geneLocation>
<dbReference type="AlphaFoldDB" id="A0AAN0NH34"/>
<keyword evidence="1" id="KW-0812">Transmembrane</keyword>
<organism evidence="2 3">
    <name type="scientific">Yoonia rhodophyticola</name>
    <dbReference type="NCBI Taxonomy" id="3137370"/>
    <lineage>
        <taxon>Bacteria</taxon>
        <taxon>Pseudomonadati</taxon>
        <taxon>Pseudomonadota</taxon>
        <taxon>Alphaproteobacteria</taxon>
        <taxon>Rhodobacterales</taxon>
        <taxon>Paracoccaceae</taxon>
        <taxon>Yoonia</taxon>
    </lineage>
</organism>
<dbReference type="RefSeq" id="WP_342075153.1">
    <property type="nucleotide sequence ID" value="NZ_CP151764.2"/>
</dbReference>
<dbReference type="KEGG" id="yrh:AABB31_01570"/>
<evidence type="ECO:0000313" key="3">
    <source>
        <dbReference type="Proteomes" id="UP001470809"/>
    </source>
</evidence>
<proteinExistence type="predicted"/>
<dbReference type="Proteomes" id="UP001470809">
    <property type="component" value="Plasmid pSS1-5"/>
</dbReference>
<name>A0AAN0NH34_9RHOB</name>
<dbReference type="InterPro" id="IPR014115">
    <property type="entry name" value="TrbI_Ftype"/>
</dbReference>
<keyword evidence="3" id="KW-1185">Reference proteome</keyword>
<accession>A0AAN0NH34</accession>
<dbReference type="EMBL" id="CP151764">
    <property type="protein sequence ID" value="WZU65821.1"/>
    <property type="molecule type" value="Genomic_DNA"/>
</dbReference>
<keyword evidence="1" id="KW-0472">Membrane</keyword>
<protein>
    <submittedName>
        <fullName evidence="2">TrbI F-type domain-containing protein</fullName>
    </submittedName>
</protein>
<keyword evidence="1" id="KW-1133">Transmembrane helix</keyword>
<keyword evidence="2" id="KW-0614">Plasmid</keyword>
<sequence>MSEPSKPFFGTLIGITVSAVVLTAINVAITLTIMDRYGLLHAPEIVSIDAANMVMGFVAAQDPGISEEDLQQRIRSLNANLDGVIATFARERGVIVVNSAAVLGGTRDVTPEMLASLGLSQ</sequence>
<reference evidence="2" key="1">
    <citation type="submission" date="2024-08" db="EMBL/GenBank/DDBJ databases">
        <title>Phylogenomic analyses of a clade within the roseobacter group suggest taxonomic reassignments of species of the genera Aestuariivita, Citreicella, Loktanella, Nautella, Pelagibaca, Ruegeria, Thalassobius, Thiobacimonas and Tropicibacter, and the proposal o.</title>
        <authorList>
            <person name="Jeon C.O."/>
        </authorList>
    </citation>
    <scope>NUCLEOTIDE SEQUENCE</scope>
    <source>
        <strain evidence="2">SS1-5</strain>
        <plasmid evidence="2">pSS1-5</plasmid>
    </source>
</reference>
<evidence type="ECO:0000313" key="2">
    <source>
        <dbReference type="EMBL" id="WZU65821.1"/>
    </source>
</evidence>
<evidence type="ECO:0000256" key="1">
    <source>
        <dbReference type="SAM" id="Phobius"/>
    </source>
</evidence>